<dbReference type="EMBL" id="VTPC01005114">
    <property type="protein sequence ID" value="KAF2896443.1"/>
    <property type="molecule type" value="Genomic_DNA"/>
</dbReference>
<comment type="caution">
    <text evidence="1">The sequence shown here is derived from an EMBL/GenBank/DDBJ whole genome shotgun (WGS) entry which is preliminary data.</text>
</comment>
<evidence type="ECO:0000313" key="2">
    <source>
        <dbReference type="Proteomes" id="UP000801492"/>
    </source>
</evidence>
<gene>
    <name evidence="1" type="ORF">ILUMI_09736</name>
</gene>
<dbReference type="OrthoDB" id="10034127at2759"/>
<proteinExistence type="predicted"/>
<evidence type="ECO:0000313" key="1">
    <source>
        <dbReference type="EMBL" id="KAF2896443.1"/>
    </source>
</evidence>
<keyword evidence="2" id="KW-1185">Reference proteome</keyword>
<reference evidence="1" key="1">
    <citation type="submission" date="2019-08" db="EMBL/GenBank/DDBJ databases">
        <title>The genome of the North American firefly Photinus pyralis.</title>
        <authorList>
            <consortium name="Photinus pyralis genome working group"/>
            <person name="Fallon T.R."/>
            <person name="Sander Lower S.E."/>
            <person name="Weng J.-K."/>
        </authorList>
    </citation>
    <scope>NUCLEOTIDE SEQUENCE</scope>
    <source>
        <strain evidence="1">TRF0915ILg1</strain>
        <tissue evidence="1">Whole body</tissue>
    </source>
</reference>
<name>A0A8K0GFP1_IGNLU</name>
<dbReference type="AlphaFoldDB" id="A0A8K0GFP1"/>
<dbReference type="Proteomes" id="UP000801492">
    <property type="component" value="Unassembled WGS sequence"/>
</dbReference>
<organism evidence="1 2">
    <name type="scientific">Ignelater luminosus</name>
    <name type="common">Cucubano</name>
    <name type="synonym">Pyrophorus luminosus</name>
    <dbReference type="NCBI Taxonomy" id="2038154"/>
    <lineage>
        <taxon>Eukaryota</taxon>
        <taxon>Metazoa</taxon>
        <taxon>Ecdysozoa</taxon>
        <taxon>Arthropoda</taxon>
        <taxon>Hexapoda</taxon>
        <taxon>Insecta</taxon>
        <taxon>Pterygota</taxon>
        <taxon>Neoptera</taxon>
        <taxon>Endopterygota</taxon>
        <taxon>Coleoptera</taxon>
        <taxon>Polyphaga</taxon>
        <taxon>Elateriformia</taxon>
        <taxon>Elateroidea</taxon>
        <taxon>Elateridae</taxon>
        <taxon>Agrypninae</taxon>
        <taxon>Pyrophorini</taxon>
        <taxon>Ignelater</taxon>
    </lineage>
</organism>
<accession>A0A8K0GFP1</accession>
<protein>
    <submittedName>
        <fullName evidence="1">Uncharacterized protein</fullName>
    </submittedName>
</protein>
<sequence length="309" mass="34799">MGGQAEVLMLSTKHTAAMMDVHQRGGVVQKPASFLAVNKLLLKGTYHTEEHEEQSVFKNLLEYTLRKDPKLADCYRLIPKNATSLSPEIQNDVIQVLTNCVREASLIMFCNSEIFGTEDKGEEQLERPCVIGSTLKDFIMETTGAEEDYSTISLQQIFVKILHVILTELQRKFTNNTDLLEALTAAKELSAYEKVKYLSSFVTPIPSIEDSHDHPKLEGGLINRQKVNNRVKRKAVDGPSQRPSKLIQAESLEQSETLETLSNSDLKYIRNNINSTKLKLLPKLPRSSNEVQEYLDSISVATLQEESFL</sequence>